<keyword evidence="1" id="KW-0812">Transmembrane</keyword>
<proteinExistence type="predicted"/>
<evidence type="ECO:0000313" key="2">
    <source>
        <dbReference type="EMBL" id="KAJ7037970.1"/>
    </source>
</evidence>
<protein>
    <submittedName>
        <fullName evidence="2">Uncharacterized protein</fullName>
    </submittedName>
</protein>
<accession>A0AAD6X758</accession>
<keyword evidence="1" id="KW-1133">Transmembrane helix</keyword>
<name>A0AAD6X758_9AGAR</name>
<gene>
    <name evidence="2" type="ORF">C8F04DRAFT_1180082</name>
</gene>
<dbReference type="EMBL" id="JARJCM010000034">
    <property type="protein sequence ID" value="KAJ7037970.1"/>
    <property type="molecule type" value="Genomic_DNA"/>
</dbReference>
<reference evidence="2" key="1">
    <citation type="submission" date="2023-03" db="EMBL/GenBank/DDBJ databases">
        <title>Massive genome expansion in bonnet fungi (Mycena s.s.) driven by repeated elements and novel gene families across ecological guilds.</title>
        <authorList>
            <consortium name="Lawrence Berkeley National Laboratory"/>
            <person name="Harder C.B."/>
            <person name="Miyauchi S."/>
            <person name="Viragh M."/>
            <person name="Kuo A."/>
            <person name="Thoen E."/>
            <person name="Andreopoulos B."/>
            <person name="Lu D."/>
            <person name="Skrede I."/>
            <person name="Drula E."/>
            <person name="Henrissat B."/>
            <person name="Morin E."/>
            <person name="Kohler A."/>
            <person name="Barry K."/>
            <person name="LaButti K."/>
            <person name="Morin E."/>
            <person name="Salamov A."/>
            <person name="Lipzen A."/>
            <person name="Mereny Z."/>
            <person name="Hegedus B."/>
            <person name="Baldrian P."/>
            <person name="Stursova M."/>
            <person name="Weitz H."/>
            <person name="Taylor A."/>
            <person name="Grigoriev I.V."/>
            <person name="Nagy L.G."/>
            <person name="Martin F."/>
            <person name="Kauserud H."/>
        </authorList>
    </citation>
    <scope>NUCLEOTIDE SEQUENCE</scope>
    <source>
        <strain evidence="2">CBHHK200</strain>
    </source>
</reference>
<evidence type="ECO:0000313" key="3">
    <source>
        <dbReference type="Proteomes" id="UP001218188"/>
    </source>
</evidence>
<dbReference type="Proteomes" id="UP001218188">
    <property type="component" value="Unassembled WGS sequence"/>
</dbReference>
<sequence length="922" mass="103649">MSGGLRRVGKGVHQEFAELFLVEEAGRRSFKGGEEKAGKNWVSATVRVEQVTTHKTAAKPKDTWSLEMDAASQDDEHSSPFPIEVWGELGKRDLRAATLVCAALRWLAQSLMFNSFNYSSAEDPEDPAVFHSKLAFSTSSHIAPHVRACKLGGVQGVISETIFRDALPRFLNLRRLTLEAVQMTPTMLIGLARISLTALVLIDCPGDLGVPRESISVEELAIRHAEKVAAQDAQWLKVFNPTVLRYLLTGTEISTAALVSRLKMLHLPALEILSLDSRGLFHVNEVDFVSVLSSVPALRALELRTGEFNGVPWPDWSSHLPSTVLPRLASFSGPQHLVPVFCATRRIARLSVHGPRMWGPMTFTLVEFSHGFAHRLMRAHTNGFRARTVHFPPATPVTFKKSMRHVSKTFMVWGGDWREENGSPAQRRFKAVHGGHMAWKNAPDSQKSKAKDLQNYLFYMRELCLVEFSHGFAHRVSKFALKVDACAHKWVSRAHSRWSHTVTIMWFRADMPIISDHSVNLTFAVVNRHRPHRRRRWWPWILLVVWIWTLGLFACQVSTLLKSICTLFGVTTITWNVAANVARTGGKRRQWRDNGRRVMSWHFDKRSERPVQACVTSFYGPTSPTPVTVKKPMRHASRGLEGKRMAARPSDNGPLVLRDAKNADILKNLPAVVIKYEIDFPAHSFAVHGGHMAWKNAPDSQKSKAKDLQNYLFYMRELWPHMCNSNTIGGHLGTVARDCDDDGQALGIYGRPIRSADTSGAKVGYPIAMRMDLGERKRYGNGEIRGIRIEPLSAYAEGLDGLASLELRVSPSMSQFLQIVVSAFPGLRSLRFTLPTEIPFPLEDMFDLIDSFILPPCLEVLYPILPAQRVPLEDARIATAICGLSKRNPALRHLSLRWSLYTDDESVEVCWDTLKRCTRVQP</sequence>
<keyword evidence="1" id="KW-0472">Membrane</keyword>
<dbReference type="AlphaFoldDB" id="A0AAD6X758"/>
<organism evidence="2 3">
    <name type="scientific">Mycena alexandri</name>
    <dbReference type="NCBI Taxonomy" id="1745969"/>
    <lineage>
        <taxon>Eukaryota</taxon>
        <taxon>Fungi</taxon>
        <taxon>Dikarya</taxon>
        <taxon>Basidiomycota</taxon>
        <taxon>Agaricomycotina</taxon>
        <taxon>Agaricomycetes</taxon>
        <taxon>Agaricomycetidae</taxon>
        <taxon>Agaricales</taxon>
        <taxon>Marasmiineae</taxon>
        <taxon>Mycenaceae</taxon>
        <taxon>Mycena</taxon>
    </lineage>
</organism>
<keyword evidence="3" id="KW-1185">Reference proteome</keyword>
<feature type="transmembrane region" description="Helical" evidence="1">
    <location>
        <begin position="537"/>
        <end position="554"/>
    </location>
</feature>
<comment type="caution">
    <text evidence="2">The sequence shown here is derived from an EMBL/GenBank/DDBJ whole genome shotgun (WGS) entry which is preliminary data.</text>
</comment>
<evidence type="ECO:0000256" key="1">
    <source>
        <dbReference type="SAM" id="Phobius"/>
    </source>
</evidence>